<comment type="similarity">
    <text evidence="2 5">Belongs to the flagella basal body rod proteins family.</text>
</comment>
<dbReference type="Pfam" id="PF06429">
    <property type="entry name" value="Flg_bbr_C"/>
    <property type="match status" value="1"/>
</dbReference>
<keyword evidence="10" id="KW-0966">Cell projection</keyword>
<keyword evidence="11" id="KW-1185">Reference proteome</keyword>
<dbReference type="RefSeq" id="WP_207862912.1">
    <property type="nucleotide sequence ID" value="NZ_JAFREP010000046.1"/>
</dbReference>
<evidence type="ECO:0000256" key="2">
    <source>
        <dbReference type="ARBA" id="ARBA00009677"/>
    </source>
</evidence>
<keyword evidence="10" id="KW-0282">Flagellum</keyword>
<feature type="domain" description="Flagellar basal-body/hook protein C-terminal" evidence="7">
    <location>
        <begin position="416"/>
        <end position="458"/>
    </location>
</feature>
<organism evidence="10 11">
    <name type="scientific">Acanthopleuribacter pedis</name>
    <dbReference type="NCBI Taxonomy" id="442870"/>
    <lineage>
        <taxon>Bacteria</taxon>
        <taxon>Pseudomonadati</taxon>
        <taxon>Acidobacteriota</taxon>
        <taxon>Holophagae</taxon>
        <taxon>Acanthopleuribacterales</taxon>
        <taxon>Acanthopleuribacteraceae</taxon>
        <taxon>Acanthopleuribacter</taxon>
    </lineage>
</organism>
<dbReference type="InterPro" id="IPR053967">
    <property type="entry name" value="LlgE_F_G-like_D1"/>
</dbReference>
<protein>
    <recommendedName>
        <fullName evidence="3 5">Flagellar hook protein FlgE</fullName>
    </recommendedName>
</protein>
<evidence type="ECO:0000256" key="4">
    <source>
        <dbReference type="ARBA" id="ARBA00023143"/>
    </source>
</evidence>
<proteinExistence type="inferred from homology"/>
<dbReference type="InterPro" id="IPR001444">
    <property type="entry name" value="Flag_bb_rod_N"/>
</dbReference>
<dbReference type="InterPro" id="IPR011491">
    <property type="entry name" value="FlgE_D2"/>
</dbReference>
<dbReference type="GO" id="GO:0005829">
    <property type="term" value="C:cytosol"/>
    <property type="evidence" value="ECO:0007669"/>
    <property type="project" value="TreeGrafter"/>
</dbReference>
<dbReference type="GO" id="GO:0009424">
    <property type="term" value="C:bacterial-type flagellum hook"/>
    <property type="evidence" value="ECO:0007669"/>
    <property type="project" value="TreeGrafter"/>
</dbReference>
<feature type="domain" description="Flagellar hook protein FlgE/F/G-like D1" evidence="9">
    <location>
        <begin position="90"/>
        <end position="138"/>
    </location>
</feature>
<comment type="function">
    <text evidence="5">A flexible structure which links the flagellar filament to the drive apparatus in the basal body.</text>
</comment>
<dbReference type="Pfam" id="PF00460">
    <property type="entry name" value="Flg_bb_rod"/>
    <property type="match status" value="1"/>
</dbReference>
<sequence length="460" mass="47936">MLLGSFYTGLSGLQSNAVALNVIGNNLANINTSGFKRSQTNFAQIMSDTVSGINGVGNPIQVGLGVRTSEVVAKFEQGSIQTTGIKTHLAIQGEGFFTTATNGIASYTRSGNFGFDDEGFMVAANGSRVQGFLGTRSDGTVDTSGDLTDIRLDLGEASPPRETGVVRFISNLSAEALNGETYSTSVEVFDSKGVPHQMTITFTRDTTLDLAVGDADPANGGAASTIDQVGWTYDFSWNGDATLVDGGGNGDGTGVIRFGEDGKLYSIDTGLLNDPVTGLALSTTSDPILQVPDPGTGAESLSITWDAIDTPADPTSGPNDSFITSFGSTFNTGTLFQDGFGSGILQDIDFSQDGVMIGFYDNGLTLELAKIAIATFNNRLGLKQVDGGFYLPTAASGPASIDGEGTGGRGSIIASSLESSNVDIAEEFTSLIVHQRGYQSNSRTITTTDQLLQEALNLKR</sequence>
<evidence type="ECO:0000259" key="8">
    <source>
        <dbReference type="Pfam" id="PF07559"/>
    </source>
</evidence>
<dbReference type="PROSITE" id="PS00588">
    <property type="entry name" value="FLAGELLA_BB_ROD"/>
    <property type="match status" value="1"/>
</dbReference>
<accession>A0A8J7QQC8</accession>
<dbReference type="NCBIfam" id="TIGR03506">
    <property type="entry name" value="FlgEFG_subfam"/>
    <property type="match status" value="1"/>
</dbReference>
<dbReference type="InterPro" id="IPR037058">
    <property type="entry name" value="Falgellar_hook_FlgE_sf"/>
</dbReference>
<dbReference type="Gene3D" id="2.60.98.20">
    <property type="entry name" value="Flagellar hook protein FlgE"/>
    <property type="match status" value="1"/>
</dbReference>
<gene>
    <name evidence="10" type="ORF">J3U88_31030</name>
</gene>
<dbReference type="EMBL" id="JAFREP010000046">
    <property type="protein sequence ID" value="MBO1322940.1"/>
    <property type="molecule type" value="Genomic_DNA"/>
</dbReference>
<dbReference type="Pfam" id="PF07559">
    <property type="entry name" value="FlgE_D2"/>
    <property type="match status" value="1"/>
</dbReference>
<evidence type="ECO:0000259" key="6">
    <source>
        <dbReference type="Pfam" id="PF00460"/>
    </source>
</evidence>
<dbReference type="GO" id="GO:0009425">
    <property type="term" value="C:bacterial-type flagellum basal body"/>
    <property type="evidence" value="ECO:0007669"/>
    <property type="project" value="UniProtKB-SubCell"/>
</dbReference>
<feature type="domain" description="Flagellar basal body rod protein N-terminal" evidence="6">
    <location>
        <begin position="6"/>
        <end position="36"/>
    </location>
</feature>
<evidence type="ECO:0000313" key="10">
    <source>
        <dbReference type="EMBL" id="MBO1322940.1"/>
    </source>
</evidence>
<evidence type="ECO:0000256" key="3">
    <source>
        <dbReference type="ARBA" id="ARBA00019015"/>
    </source>
</evidence>
<evidence type="ECO:0000259" key="9">
    <source>
        <dbReference type="Pfam" id="PF22692"/>
    </source>
</evidence>
<dbReference type="AlphaFoldDB" id="A0A8J7QQC8"/>
<dbReference type="InterPro" id="IPR010930">
    <property type="entry name" value="Flg_bb/hook_C_dom"/>
</dbReference>
<dbReference type="InterPro" id="IPR037925">
    <property type="entry name" value="FlgE/F/G-like"/>
</dbReference>
<dbReference type="InterPro" id="IPR020013">
    <property type="entry name" value="Flagellar_FlgE/F/G"/>
</dbReference>
<evidence type="ECO:0000259" key="7">
    <source>
        <dbReference type="Pfam" id="PF06429"/>
    </source>
</evidence>
<evidence type="ECO:0000256" key="1">
    <source>
        <dbReference type="ARBA" id="ARBA00004117"/>
    </source>
</evidence>
<name>A0A8J7QQC8_9BACT</name>
<dbReference type="Proteomes" id="UP000664417">
    <property type="component" value="Unassembled WGS sequence"/>
</dbReference>
<dbReference type="SUPFAM" id="SSF117143">
    <property type="entry name" value="Flagellar hook protein flgE"/>
    <property type="match status" value="1"/>
</dbReference>
<feature type="domain" description="Flagellar hook protein FlgE D2" evidence="8">
    <location>
        <begin position="181"/>
        <end position="340"/>
    </location>
</feature>
<dbReference type="InterPro" id="IPR019776">
    <property type="entry name" value="Flagellar_basal_body_rod_CS"/>
</dbReference>
<dbReference type="PANTHER" id="PTHR30435">
    <property type="entry name" value="FLAGELLAR PROTEIN"/>
    <property type="match status" value="1"/>
</dbReference>
<dbReference type="PANTHER" id="PTHR30435:SF1">
    <property type="entry name" value="FLAGELLAR HOOK PROTEIN FLGE"/>
    <property type="match status" value="1"/>
</dbReference>
<comment type="subcellular location">
    <subcellularLocation>
        <location evidence="1 5">Bacterial flagellum basal body</location>
    </subcellularLocation>
</comment>
<dbReference type="Pfam" id="PF22692">
    <property type="entry name" value="LlgE_F_G_D1"/>
    <property type="match status" value="1"/>
</dbReference>
<keyword evidence="4 5" id="KW-0975">Bacterial flagellum</keyword>
<comment type="caution">
    <text evidence="10">The sequence shown here is derived from an EMBL/GenBank/DDBJ whole genome shotgun (WGS) entry which is preliminary data.</text>
</comment>
<reference evidence="10" key="1">
    <citation type="submission" date="2021-03" db="EMBL/GenBank/DDBJ databases">
        <authorList>
            <person name="Wang G."/>
        </authorList>
    </citation>
    <scope>NUCLEOTIDE SEQUENCE</scope>
    <source>
        <strain evidence="10">KCTC 12899</strain>
    </source>
</reference>
<evidence type="ECO:0000313" key="11">
    <source>
        <dbReference type="Proteomes" id="UP000664417"/>
    </source>
</evidence>
<dbReference type="GO" id="GO:0071978">
    <property type="term" value="P:bacterial-type flagellum-dependent swarming motility"/>
    <property type="evidence" value="ECO:0007669"/>
    <property type="project" value="TreeGrafter"/>
</dbReference>
<keyword evidence="10" id="KW-0969">Cilium</keyword>
<evidence type="ECO:0000256" key="5">
    <source>
        <dbReference type="RuleBase" id="RU362116"/>
    </source>
</evidence>